<dbReference type="AlphaFoldDB" id="D8REQ9"/>
<dbReference type="KEGG" id="smo:SELMODRAFT_410432"/>
<protein>
    <submittedName>
        <fullName evidence="2">Uncharacterized protein</fullName>
    </submittedName>
</protein>
<name>D8REQ9_SELML</name>
<dbReference type="InParanoid" id="D8REQ9"/>
<evidence type="ECO:0000256" key="1">
    <source>
        <dbReference type="SAM" id="Coils"/>
    </source>
</evidence>
<evidence type="ECO:0000313" key="2">
    <source>
        <dbReference type="EMBL" id="EFJ29706.1"/>
    </source>
</evidence>
<gene>
    <name evidence="2" type="ORF">SELMODRAFT_410432</name>
</gene>
<accession>D8REQ9</accession>
<sequence length="194" mass="22116">MTEEDGCEDLPEARISFDPLEAPSKIRTSPSSHLLGKEMVSAIRNAVDAFGEDQRARQEISVDLIADELLSELERAAAQVAGMESEVTMLRERVQASETRERFLQQQLNRARKTSNGQHCCHCSSATQRLAALEDVSRRKDETILELEREIHSLQRKLPQQQIGVPDSSGHQKTRYQIFFVARSRDKRKQKRKS</sequence>
<proteinExistence type="predicted"/>
<organism evidence="3">
    <name type="scientific">Selaginella moellendorffii</name>
    <name type="common">Spikemoss</name>
    <dbReference type="NCBI Taxonomy" id="88036"/>
    <lineage>
        <taxon>Eukaryota</taxon>
        <taxon>Viridiplantae</taxon>
        <taxon>Streptophyta</taxon>
        <taxon>Embryophyta</taxon>
        <taxon>Tracheophyta</taxon>
        <taxon>Lycopodiopsida</taxon>
        <taxon>Selaginellales</taxon>
        <taxon>Selaginellaceae</taxon>
        <taxon>Selaginella</taxon>
    </lineage>
</organism>
<dbReference type="HOGENOM" id="CLU_1410962_0_0_1"/>
<dbReference type="Gramene" id="EFJ29706">
    <property type="protein sequence ID" value="EFJ29706"/>
    <property type="gene ID" value="SELMODRAFT_410432"/>
</dbReference>
<keyword evidence="3" id="KW-1185">Reference proteome</keyword>
<feature type="coiled-coil region" evidence="1">
    <location>
        <begin position="66"/>
        <end position="157"/>
    </location>
</feature>
<reference evidence="2 3" key="1">
    <citation type="journal article" date="2011" name="Science">
        <title>The Selaginella genome identifies genetic changes associated with the evolution of vascular plants.</title>
        <authorList>
            <person name="Banks J.A."/>
            <person name="Nishiyama T."/>
            <person name="Hasebe M."/>
            <person name="Bowman J.L."/>
            <person name="Gribskov M."/>
            <person name="dePamphilis C."/>
            <person name="Albert V.A."/>
            <person name="Aono N."/>
            <person name="Aoyama T."/>
            <person name="Ambrose B.A."/>
            <person name="Ashton N.W."/>
            <person name="Axtell M.J."/>
            <person name="Barker E."/>
            <person name="Barker M.S."/>
            <person name="Bennetzen J.L."/>
            <person name="Bonawitz N.D."/>
            <person name="Chapple C."/>
            <person name="Cheng C."/>
            <person name="Correa L.G."/>
            <person name="Dacre M."/>
            <person name="DeBarry J."/>
            <person name="Dreyer I."/>
            <person name="Elias M."/>
            <person name="Engstrom E.M."/>
            <person name="Estelle M."/>
            <person name="Feng L."/>
            <person name="Finet C."/>
            <person name="Floyd S.K."/>
            <person name="Frommer W.B."/>
            <person name="Fujita T."/>
            <person name="Gramzow L."/>
            <person name="Gutensohn M."/>
            <person name="Harholt J."/>
            <person name="Hattori M."/>
            <person name="Heyl A."/>
            <person name="Hirai T."/>
            <person name="Hiwatashi Y."/>
            <person name="Ishikawa M."/>
            <person name="Iwata M."/>
            <person name="Karol K.G."/>
            <person name="Koehler B."/>
            <person name="Kolukisaoglu U."/>
            <person name="Kubo M."/>
            <person name="Kurata T."/>
            <person name="Lalonde S."/>
            <person name="Li K."/>
            <person name="Li Y."/>
            <person name="Litt A."/>
            <person name="Lyons E."/>
            <person name="Manning G."/>
            <person name="Maruyama T."/>
            <person name="Michael T.P."/>
            <person name="Mikami K."/>
            <person name="Miyazaki S."/>
            <person name="Morinaga S."/>
            <person name="Murata T."/>
            <person name="Mueller-Roeber B."/>
            <person name="Nelson D.R."/>
            <person name="Obara M."/>
            <person name="Oguri Y."/>
            <person name="Olmstead R.G."/>
            <person name="Onodera N."/>
            <person name="Petersen B.L."/>
            <person name="Pils B."/>
            <person name="Prigge M."/>
            <person name="Rensing S.A."/>
            <person name="Riano-Pachon D.M."/>
            <person name="Roberts A.W."/>
            <person name="Sato Y."/>
            <person name="Scheller H.V."/>
            <person name="Schulz B."/>
            <person name="Schulz C."/>
            <person name="Shakirov E.V."/>
            <person name="Shibagaki N."/>
            <person name="Shinohara N."/>
            <person name="Shippen D.E."/>
            <person name="Soerensen I."/>
            <person name="Sotooka R."/>
            <person name="Sugimoto N."/>
            <person name="Sugita M."/>
            <person name="Sumikawa N."/>
            <person name="Tanurdzic M."/>
            <person name="Theissen G."/>
            <person name="Ulvskov P."/>
            <person name="Wakazuki S."/>
            <person name="Weng J.K."/>
            <person name="Willats W.W."/>
            <person name="Wipf D."/>
            <person name="Wolf P.G."/>
            <person name="Yang L."/>
            <person name="Zimmer A.D."/>
            <person name="Zhu Q."/>
            <person name="Mitros T."/>
            <person name="Hellsten U."/>
            <person name="Loque D."/>
            <person name="Otillar R."/>
            <person name="Salamov A."/>
            <person name="Schmutz J."/>
            <person name="Shapiro H."/>
            <person name="Lindquist E."/>
            <person name="Lucas S."/>
            <person name="Rokhsar D."/>
            <person name="Grigoriev I.V."/>
        </authorList>
    </citation>
    <scope>NUCLEOTIDE SEQUENCE [LARGE SCALE GENOMIC DNA]</scope>
</reference>
<evidence type="ECO:0000313" key="3">
    <source>
        <dbReference type="Proteomes" id="UP000001514"/>
    </source>
</evidence>
<dbReference type="EMBL" id="GL377577">
    <property type="protein sequence ID" value="EFJ29706.1"/>
    <property type="molecule type" value="Genomic_DNA"/>
</dbReference>
<keyword evidence="1" id="KW-0175">Coiled coil</keyword>
<dbReference type="Proteomes" id="UP000001514">
    <property type="component" value="Unassembled WGS sequence"/>
</dbReference>